<dbReference type="eggNOG" id="COG2230">
    <property type="taxonomic scope" value="Bacteria"/>
</dbReference>
<keyword evidence="3 6" id="KW-0808">Transferase</keyword>
<dbReference type="STRING" id="196627.cg0663"/>
<organism evidence="6 7">
    <name type="scientific">Corynebacterium glutamicum (strain ATCC 13032 / DSM 20300 / JCM 1318 / BCRC 11384 / CCUG 27702 / LMG 3730 / NBRC 12168 / NCIMB 10025 / NRRL B-2784 / 534)</name>
    <dbReference type="NCBI Taxonomy" id="196627"/>
    <lineage>
        <taxon>Bacteria</taxon>
        <taxon>Bacillati</taxon>
        <taxon>Actinomycetota</taxon>
        <taxon>Actinomycetes</taxon>
        <taxon>Mycobacteriales</taxon>
        <taxon>Corynebacteriaceae</taxon>
        <taxon>Corynebacterium</taxon>
    </lineage>
</organism>
<protein>
    <submittedName>
        <fullName evidence="6">Cyclopropane fatty acid synthase and related methyltransferases</fullName>
        <ecNumber evidence="6">2.1.1.79</ecNumber>
    </submittedName>
</protein>
<dbReference type="EC" id="2.1.1.79" evidence="6"/>
<dbReference type="InterPro" id="IPR050723">
    <property type="entry name" value="CFA/CMAS"/>
</dbReference>
<dbReference type="Proteomes" id="UP000000582">
    <property type="component" value="Chromosome"/>
</dbReference>
<accession>Q8NSU4</accession>
<evidence type="ECO:0000256" key="4">
    <source>
        <dbReference type="ARBA" id="ARBA00022691"/>
    </source>
</evidence>
<name>Q8NSU4_CORGL</name>
<dbReference type="AlphaFoldDB" id="Q8NSU4"/>
<dbReference type="Gene3D" id="3.40.50.150">
    <property type="entry name" value="Vaccinia Virus protein VP39"/>
    <property type="match status" value="1"/>
</dbReference>
<dbReference type="GO" id="GO:0008825">
    <property type="term" value="F:cyclopropane-fatty-acyl-phospholipid synthase activity"/>
    <property type="evidence" value="ECO:0007669"/>
    <property type="project" value="UniProtKB-EC"/>
</dbReference>
<dbReference type="InterPro" id="IPR029063">
    <property type="entry name" value="SAM-dependent_MTases_sf"/>
</dbReference>
<reference evidence="7" key="1">
    <citation type="journal article" date="2003" name="Appl. Microbiol. Biotechnol.">
        <title>The Corynebacterium glutamicum genome: features and impacts on biotechnological processes.</title>
        <authorList>
            <person name="Ikeda M."/>
            <person name="Nakagawa S."/>
        </authorList>
    </citation>
    <scope>NUCLEOTIDE SEQUENCE [LARGE SCALE GENOMIC DNA]</scope>
    <source>
        <strain evidence="7">ATCC 13032 / DSM 20300 / BCRC 11384 / JCM 1318 / LMG 3730 / NCIMB 10025</strain>
    </source>
</reference>
<evidence type="ECO:0000256" key="1">
    <source>
        <dbReference type="ARBA" id="ARBA00010815"/>
    </source>
</evidence>
<dbReference type="SUPFAM" id="SSF53335">
    <property type="entry name" value="S-adenosyl-L-methionine-dependent methyltransferases"/>
    <property type="match status" value="1"/>
</dbReference>
<comment type="similarity">
    <text evidence="1">Belongs to the CFA/CMAS family.</text>
</comment>
<evidence type="ECO:0000313" key="7">
    <source>
        <dbReference type="Proteomes" id="UP000000582"/>
    </source>
</evidence>
<evidence type="ECO:0000256" key="3">
    <source>
        <dbReference type="ARBA" id="ARBA00022679"/>
    </source>
</evidence>
<dbReference type="Pfam" id="PF02353">
    <property type="entry name" value="CMAS"/>
    <property type="match status" value="1"/>
</dbReference>
<dbReference type="HOGENOM" id="CLU_026434_6_2_11"/>
<dbReference type="EMBL" id="BA000036">
    <property type="protein sequence ID" value="BAB97966.1"/>
    <property type="molecule type" value="Genomic_DNA"/>
</dbReference>
<keyword evidence="4" id="KW-0949">S-adenosyl-L-methionine</keyword>
<evidence type="ECO:0000256" key="5">
    <source>
        <dbReference type="ARBA" id="ARBA00023098"/>
    </source>
</evidence>
<dbReference type="CDD" id="cd02440">
    <property type="entry name" value="AdoMet_MTases"/>
    <property type="match status" value="1"/>
</dbReference>
<sequence length="451" mass="51357">MWPHFKKMHKKRKQSIMSNAVAQDLMTIADIVEATTTAPIPFHITAFDGSFTGPEDAPYQLFVANTDAVSYIATAPGDLGLARAYLMGDLIVEGEHPGHPYGIFDALKEFYRCFKRPDASTTLQIMWTLRKMNALKFQEIPPMEQAPAWRKALINGLASRHSKSRDKKAISYHYDVGNEFYSLFLDDSMTYTCAYYPTPESSLEEAQENKYRLIFEKLRLKEGDRLLDVGCGWGGMVRYAAKHGVKAIGVTLSEQQYEWGQAEIKRQGLEDLAEIRFMDYRDVPETGFDAISAIGIIEHIGVNNYPDYFELLSSKLKTGGLMLNHSITYPDNRPRHAGAFIDRYIFPDGELTGSGTLIKHMQDNGFEVLHEENLRFDYQRTLHAWCENLKENWEEAVELAGEPTARLFGLYMAGSEWGFAHNIVQLHQVLGVKLDEQGSRGEVPERMWWTI</sequence>
<dbReference type="PANTHER" id="PTHR43667">
    <property type="entry name" value="CYCLOPROPANE-FATTY-ACYL-PHOSPHOLIPID SYNTHASE"/>
    <property type="match status" value="1"/>
</dbReference>
<evidence type="ECO:0000313" key="6">
    <source>
        <dbReference type="EMBL" id="BAB97966.1"/>
    </source>
</evidence>
<keyword evidence="7" id="KW-1185">Reference proteome</keyword>
<dbReference type="GO" id="GO:0032259">
    <property type="term" value="P:methylation"/>
    <property type="evidence" value="ECO:0007669"/>
    <property type="project" value="UniProtKB-KW"/>
</dbReference>
<dbReference type="GO" id="GO:0008610">
    <property type="term" value="P:lipid biosynthetic process"/>
    <property type="evidence" value="ECO:0007669"/>
    <property type="project" value="InterPro"/>
</dbReference>
<dbReference type="PATRIC" id="fig|196627.13.peg.564"/>
<keyword evidence="2 6" id="KW-0489">Methyltransferase</keyword>
<gene>
    <name evidence="6" type="ordered locus">Cgl0573</name>
</gene>
<dbReference type="PANTHER" id="PTHR43667:SF1">
    <property type="entry name" value="CYCLOPROPANE-FATTY-ACYL-PHOSPHOLIPID SYNTHASE"/>
    <property type="match status" value="1"/>
</dbReference>
<dbReference type="InterPro" id="IPR003333">
    <property type="entry name" value="CMAS"/>
</dbReference>
<dbReference type="KEGG" id="cgl:Cgl0573"/>
<evidence type="ECO:0000256" key="2">
    <source>
        <dbReference type="ARBA" id="ARBA00022603"/>
    </source>
</evidence>
<dbReference type="OrthoDB" id="9782855at2"/>
<keyword evidence="5" id="KW-0443">Lipid metabolism</keyword>
<dbReference type="BioCyc" id="CORYNE:G18NG-10135-MONOMER"/>
<dbReference type="PIRSF" id="PIRSF003085">
    <property type="entry name" value="CMAS"/>
    <property type="match status" value="1"/>
</dbReference>
<proteinExistence type="inferred from homology"/>